<proteinExistence type="predicted"/>
<dbReference type="OrthoDB" id="6612654at2759"/>
<comment type="catalytic activity">
    <reaction evidence="14">
        <text>L-tyrosyl-[protein] + ATP = O-phospho-L-tyrosyl-[protein] + ADP + H(+)</text>
        <dbReference type="Rhea" id="RHEA:10596"/>
        <dbReference type="Rhea" id="RHEA-COMP:10136"/>
        <dbReference type="Rhea" id="RHEA-COMP:20101"/>
        <dbReference type="ChEBI" id="CHEBI:15378"/>
        <dbReference type="ChEBI" id="CHEBI:30616"/>
        <dbReference type="ChEBI" id="CHEBI:46858"/>
        <dbReference type="ChEBI" id="CHEBI:61978"/>
        <dbReference type="ChEBI" id="CHEBI:456216"/>
        <dbReference type="EC" id="2.7.10.1"/>
    </reaction>
</comment>
<keyword evidence="11" id="KW-0829">Tyrosine-protein kinase</keyword>
<organism evidence="18 19">
    <name type="scientific">Chironomus riparius</name>
    <dbReference type="NCBI Taxonomy" id="315576"/>
    <lineage>
        <taxon>Eukaryota</taxon>
        <taxon>Metazoa</taxon>
        <taxon>Ecdysozoa</taxon>
        <taxon>Arthropoda</taxon>
        <taxon>Hexapoda</taxon>
        <taxon>Insecta</taxon>
        <taxon>Pterygota</taxon>
        <taxon>Neoptera</taxon>
        <taxon>Endopterygota</taxon>
        <taxon>Diptera</taxon>
        <taxon>Nematocera</taxon>
        <taxon>Chironomoidea</taxon>
        <taxon>Chironomidae</taxon>
        <taxon>Chironominae</taxon>
        <taxon>Chironomus</taxon>
    </lineage>
</organism>
<dbReference type="InterPro" id="IPR006212">
    <property type="entry name" value="Furin_repeat"/>
</dbReference>
<dbReference type="SUPFAM" id="SSF49265">
    <property type="entry name" value="Fibronectin type III"/>
    <property type="match status" value="2"/>
</dbReference>
<evidence type="ECO:0000256" key="14">
    <source>
        <dbReference type="ARBA" id="ARBA00051243"/>
    </source>
</evidence>
<dbReference type="Gene3D" id="3.80.20.20">
    <property type="entry name" value="Receptor L-domain"/>
    <property type="match status" value="2"/>
</dbReference>
<evidence type="ECO:0000256" key="16">
    <source>
        <dbReference type="SAM" id="SignalP"/>
    </source>
</evidence>
<keyword evidence="16" id="KW-0732">Signal</keyword>
<evidence type="ECO:0000256" key="3">
    <source>
        <dbReference type="ARBA" id="ARBA00022553"/>
    </source>
</evidence>
<evidence type="ECO:0000256" key="1">
    <source>
        <dbReference type="ARBA" id="ARBA00004479"/>
    </source>
</evidence>
<keyword evidence="8" id="KW-0067">ATP-binding</keyword>
<gene>
    <name evidence="18" type="ORF">CHIRRI_LOCUS189</name>
</gene>
<dbReference type="Pfam" id="PF01030">
    <property type="entry name" value="Recep_L_domain"/>
    <property type="match status" value="2"/>
</dbReference>
<keyword evidence="19" id="KW-1185">Reference proteome</keyword>
<evidence type="ECO:0000256" key="5">
    <source>
        <dbReference type="ARBA" id="ARBA00022692"/>
    </source>
</evidence>
<dbReference type="GO" id="GO:0016020">
    <property type="term" value="C:membrane"/>
    <property type="evidence" value="ECO:0007669"/>
    <property type="project" value="UniProtKB-SubCell"/>
</dbReference>
<keyword evidence="4" id="KW-0808">Transferase</keyword>
<reference evidence="18" key="2">
    <citation type="submission" date="2022-10" db="EMBL/GenBank/DDBJ databases">
        <authorList>
            <consortium name="ENA_rothamsted_submissions"/>
            <consortium name="culmorum"/>
            <person name="King R."/>
        </authorList>
    </citation>
    <scope>NUCLEOTIDE SEQUENCE</scope>
</reference>
<keyword evidence="6" id="KW-0547">Nucleotide-binding</keyword>
<evidence type="ECO:0000256" key="10">
    <source>
        <dbReference type="ARBA" id="ARBA00023136"/>
    </source>
</evidence>
<keyword evidence="5 15" id="KW-0812">Transmembrane</keyword>
<evidence type="ECO:0000313" key="18">
    <source>
        <dbReference type="EMBL" id="CAG9797189.1"/>
    </source>
</evidence>
<reference evidence="18" key="1">
    <citation type="submission" date="2022-01" db="EMBL/GenBank/DDBJ databases">
        <authorList>
            <person name="King R."/>
        </authorList>
    </citation>
    <scope>NUCLEOTIDE SEQUENCE</scope>
</reference>
<dbReference type="Proteomes" id="UP001153620">
    <property type="component" value="Chromosome 1"/>
</dbReference>
<feature type="domain" description="Fibronectin type-III" evidence="17">
    <location>
        <begin position="794"/>
        <end position="879"/>
    </location>
</feature>
<dbReference type="EMBL" id="OU895877">
    <property type="protein sequence ID" value="CAG9797189.1"/>
    <property type="molecule type" value="Genomic_DNA"/>
</dbReference>
<keyword evidence="9 15" id="KW-1133">Transmembrane helix</keyword>
<keyword evidence="12" id="KW-0675">Receptor</keyword>
<keyword evidence="10 15" id="KW-0472">Membrane</keyword>
<dbReference type="InterPro" id="IPR036116">
    <property type="entry name" value="FN3_sf"/>
</dbReference>
<dbReference type="SUPFAM" id="SSF52058">
    <property type="entry name" value="L domain-like"/>
    <property type="match status" value="2"/>
</dbReference>
<evidence type="ECO:0000256" key="12">
    <source>
        <dbReference type="ARBA" id="ARBA00023170"/>
    </source>
</evidence>
<dbReference type="GO" id="GO:0004714">
    <property type="term" value="F:transmembrane receptor protein tyrosine kinase activity"/>
    <property type="evidence" value="ECO:0007669"/>
    <property type="project" value="UniProtKB-EC"/>
</dbReference>
<dbReference type="SMART" id="SM00060">
    <property type="entry name" value="FN3"/>
    <property type="match status" value="2"/>
</dbReference>
<comment type="subcellular location">
    <subcellularLocation>
        <location evidence="1">Membrane</location>
        <topology evidence="1">Single-pass type I membrane protein</topology>
    </subcellularLocation>
</comment>
<dbReference type="InterPro" id="IPR013783">
    <property type="entry name" value="Ig-like_fold"/>
</dbReference>
<dbReference type="InterPro" id="IPR009030">
    <property type="entry name" value="Growth_fac_rcpt_cys_sf"/>
</dbReference>
<evidence type="ECO:0000256" key="8">
    <source>
        <dbReference type="ARBA" id="ARBA00022840"/>
    </source>
</evidence>
<dbReference type="InterPro" id="IPR036941">
    <property type="entry name" value="Rcpt_L-dom_sf"/>
</dbReference>
<evidence type="ECO:0000256" key="2">
    <source>
        <dbReference type="ARBA" id="ARBA00011902"/>
    </source>
</evidence>
<evidence type="ECO:0000259" key="17">
    <source>
        <dbReference type="SMART" id="SM00060"/>
    </source>
</evidence>
<dbReference type="Gene3D" id="2.10.220.10">
    <property type="entry name" value="Hormone Receptor, Insulin-like Growth Factor Receptor 1, Chain A, domain 2"/>
    <property type="match status" value="1"/>
</dbReference>
<feature type="transmembrane region" description="Helical" evidence="15">
    <location>
        <begin position="898"/>
        <end position="921"/>
    </location>
</feature>
<accession>A0A9N9RG19</accession>
<dbReference type="AlphaFoldDB" id="A0A9N9RG19"/>
<evidence type="ECO:0000256" key="11">
    <source>
        <dbReference type="ARBA" id="ARBA00023137"/>
    </source>
</evidence>
<keyword evidence="13" id="KW-0325">Glycoprotein</keyword>
<feature type="chain" id="PRO_5040359391" description="receptor protein-tyrosine kinase" evidence="16">
    <location>
        <begin position="18"/>
        <end position="971"/>
    </location>
</feature>
<evidence type="ECO:0000256" key="6">
    <source>
        <dbReference type="ARBA" id="ARBA00022741"/>
    </source>
</evidence>
<name>A0A9N9RG19_9DIPT</name>
<evidence type="ECO:0000313" key="19">
    <source>
        <dbReference type="Proteomes" id="UP001153620"/>
    </source>
</evidence>
<dbReference type="SUPFAM" id="SSF57184">
    <property type="entry name" value="Growth factor receptor domain"/>
    <property type="match status" value="1"/>
</dbReference>
<feature type="signal peptide" evidence="16">
    <location>
        <begin position="1"/>
        <end position="17"/>
    </location>
</feature>
<protein>
    <recommendedName>
        <fullName evidence="2">receptor protein-tyrosine kinase</fullName>
        <ecNumber evidence="2">2.7.10.1</ecNumber>
    </recommendedName>
</protein>
<feature type="domain" description="Fibronectin type-III" evidence="17">
    <location>
        <begin position="612"/>
        <end position="778"/>
    </location>
</feature>
<dbReference type="CDD" id="cd00063">
    <property type="entry name" value="FN3"/>
    <property type="match status" value="1"/>
</dbReference>
<dbReference type="InterPro" id="IPR000494">
    <property type="entry name" value="Rcpt_L-dom"/>
</dbReference>
<dbReference type="GO" id="GO:0005524">
    <property type="term" value="F:ATP binding"/>
    <property type="evidence" value="ECO:0007669"/>
    <property type="project" value="UniProtKB-KW"/>
</dbReference>
<keyword evidence="7" id="KW-0418">Kinase</keyword>
<evidence type="ECO:0000256" key="4">
    <source>
        <dbReference type="ARBA" id="ARBA00022679"/>
    </source>
</evidence>
<dbReference type="Gene3D" id="2.60.40.10">
    <property type="entry name" value="Immunoglobulins"/>
    <property type="match status" value="3"/>
</dbReference>
<dbReference type="EC" id="2.7.10.1" evidence="2"/>
<dbReference type="InterPro" id="IPR003961">
    <property type="entry name" value="FN3_dom"/>
</dbReference>
<evidence type="ECO:0000256" key="9">
    <source>
        <dbReference type="ARBA" id="ARBA00022989"/>
    </source>
</evidence>
<evidence type="ECO:0000256" key="13">
    <source>
        <dbReference type="ARBA" id="ARBA00023180"/>
    </source>
</evidence>
<keyword evidence="3" id="KW-0597">Phosphoprotein</keyword>
<evidence type="ECO:0000256" key="15">
    <source>
        <dbReference type="SAM" id="Phobius"/>
    </source>
</evidence>
<sequence length="971" mass="112603">MNLLIVFCLLLIKPVISTRFILQEHPCQSIKVTSYDEFDLLNNCTVVFGFVVIVFAAYGEPPSYNSSMMINRTFPLREVTDFMVFYDIDDIHSPGNLFPNLTIIRGMRLFHNYALVIAETRFQEINLKNLVKISRGSIRFGGQNPRLCLPQIDWDSIMMSGHVVLIGENIFRSDCDNEHTQCHSCIRGLCWNNKMCQRFDQENRIYGSKTIVCHPLCVGKCLNETAKGCFACRDISELGECVQQCSEFRFLDAETKRCITGDECIKLNKFIHAKDCVRNCPVNYMIKLVQDQMIPINHFCVPCLEKCPKICSNVPEIKTIAHLESLGSGCTIINGSLEINFNEDVHNLTAELQVYLGDIEEIHGALKIHRSTPISSLIFLNKLRLVHGLKSNKSMPFSIRIFENQNLQSIFDWRLRDGMNLELRYGSVQINSNNMLCESEIEAFKDILIQSNPSDMQDYMSNNGILTTCRIGNIKVYHKILTYDTVAIAWHDMTQLENKDTNYGYILQYMALDSNEVKEFQDKVLYERDMCSSYGWTSKILEQDKIIEANKIDFPNAIMSYNMTNLKQFTTYVFTIQRYLIDTSDFIINPDTNSSVSGISKPKIFKTLMNIPSRVEEFSVPIKTSTSITLTWNIVAKEEEAINRYLLYYFEVPFKHNELSRRDYCLEPIEYSIPLIVKRDADFRHDNDNTCCAICCEEQKNRVKDMEVGDDDFTRSLIKFGEEVQRVDSEKHRVEMKNKPHFQKYSSINKEIKTFTVTNLKPYTAYAFHLYVCAENCGEYELLYQRTAYDEHYDQIELNPLEQEYQGIDFRIKFEEPKLKNGPIISYTIEIKDVNERFHKIECLSCQHFIGNSSVYVEKGLLPGDYIFRIRAESLAQKGSFTDWHHYKVIDPNDKSSIGLIMSIISSLVTVISIGAIILYYRHRIRRILRHQEDNDILMNEMEVIHLDDLPVEHNNSQFDQLAVINEHDDE</sequence>
<evidence type="ECO:0000256" key="7">
    <source>
        <dbReference type="ARBA" id="ARBA00022777"/>
    </source>
</evidence>
<dbReference type="Pfam" id="PF00757">
    <property type="entry name" value="Furin-like"/>
    <property type="match status" value="1"/>
</dbReference>
<dbReference type="CDD" id="cd00064">
    <property type="entry name" value="FU"/>
    <property type="match status" value="1"/>
</dbReference>
<dbReference type="InterPro" id="IPR006211">
    <property type="entry name" value="Furin-like_Cys-rich_dom"/>
</dbReference>